<dbReference type="RefSeq" id="WP_354696509.1">
    <property type="nucleotide sequence ID" value="NZ_JAZHOG010000012.1"/>
</dbReference>
<reference evidence="1 2" key="1">
    <citation type="submission" date="2024-02" db="EMBL/GenBank/DDBJ databases">
        <title>A novel Wenzhouxiangellaceae bacterium, isolated from coastal sediments.</title>
        <authorList>
            <person name="Du Z.-J."/>
            <person name="Ye Y.-Q."/>
            <person name="Zhang X.-Y."/>
        </authorList>
    </citation>
    <scope>NUCLEOTIDE SEQUENCE [LARGE SCALE GENOMIC DNA]</scope>
    <source>
        <strain evidence="1 2">CH-27</strain>
    </source>
</reference>
<dbReference type="InterPro" id="IPR036249">
    <property type="entry name" value="Thioredoxin-like_sf"/>
</dbReference>
<proteinExistence type="predicted"/>
<dbReference type="Proteomes" id="UP001359886">
    <property type="component" value="Unassembled WGS sequence"/>
</dbReference>
<dbReference type="SUPFAM" id="SSF52833">
    <property type="entry name" value="Thioredoxin-like"/>
    <property type="match status" value="1"/>
</dbReference>
<dbReference type="Gene3D" id="3.40.30.10">
    <property type="entry name" value="Glutaredoxin"/>
    <property type="match status" value="1"/>
</dbReference>
<accession>A0AAW9RIC8</accession>
<dbReference type="InterPro" id="IPR008554">
    <property type="entry name" value="Glutaredoxin-like"/>
</dbReference>
<dbReference type="Pfam" id="PF05768">
    <property type="entry name" value="Glrx-like"/>
    <property type="match status" value="1"/>
</dbReference>
<protein>
    <submittedName>
        <fullName evidence="1">Glutaredoxin family protein</fullName>
    </submittedName>
</protein>
<dbReference type="EMBL" id="JAZHOG010000012">
    <property type="protein sequence ID" value="MEJ8569184.1"/>
    <property type="molecule type" value="Genomic_DNA"/>
</dbReference>
<sequence length="80" mass="9398">MKRARELILYTRPECHLCDLAAQMLENGAIPWQRVDIESDIDLITRYGTRIPVIYRPDVDQALYWPFSEEQLSAFAELEI</sequence>
<gene>
    <name evidence="1" type="ORF">V3330_16255</name>
</gene>
<organism evidence="1 2">
    <name type="scientific">Elongatibacter sediminis</name>
    <dbReference type="NCBI Taxonomy" id="3119006"/>
    <lineage>
        <taxon>Bacteria</taxon>
        <taxon>Pseudomonadati</taxon>
        <taxon>Pseudomonadota</taxon>
        <taxon>Gammaproteobacteria</taxon>
        <taxon>Chromatiales</taxon>
        <taxon>Wenzhouxiangellaceae</taxon>
        <taxon>Elongatibacter</taxon>
    </lineage>
</organism>
<name>A0AAW9RIC8_9GAMM</name>
<keyword evidence="2" id="KW-1185">Reference proteome</keyword>
<comment type="caution">
    <text evidence="1">The sequence shown here is derived from an EMBL/GenBank/DDBJ whole genome shotgun (WGS) entry which is preliminary data.</text>
</comment>
<evidence type="ECO:0000313" key="2">
    <source>
        <dbReference type="Proteomes" id="UP001359886"/>
    </source>
</evidence>
<evidence type="ECO:0000313" key="1">
    <source>
        <dbReference type="EMBL" id="MEJ8569184.1"/>
    </source>
</evidence>
<dbReference type="AlphaFoldDB" id="A0AAW9RIC8"/>